<feature type="transmembrane region" description="Helical" evidence="6">
    <location>
        <begin position="361"/>
        <end position="381"/>
    </location>
</feature>
<dbReference type="SUPFAM" id="SSF53300">
    <property type="entry name" value="vWA-like"/>
    <property type="match status" value="1"/>
</dbReference>
<keyword evidence="2 6" id="KW-0812">Transmembrane</keyword>
<keyword evidence="9" id="KW-1185">Reference proteome</keyword>
<evidence type="ECO:0000313" key="8">
    <source>
        <dbReference type="EMBL" id="GAA5035144.1"/>
    </source>
</evidence>
<dbReference type="InterPro" id="IPR024163">
    <property type="entry name" value="Aerotolerance_reg_N"/>
</dbReference>
<dbReference type="PROSITE" id="PS50234">
    <property type="entry name" value="VWFA"/>
    <property type="match status" value="1"/>
</dbReference>
<keyword evidence="1" id="KW-1003">Cell membrane</keyword>
<proteinExistence type="predicted"/>
<dbReference type="InterPro" id="IPR036465">
    <property type="entry name" value="vWFA_dom_sf"/>
</dbReference>
<feature type="domain" description="VWFA" evidence="7">
    <location>
        <begin position="87"/>
        <end position="348"/>
    </location>
</feature>
<dbReference type="InterPro" id="IPR050768">
    <property type="entry name" value="UPF0353/GerABKA_families"/>
</dbReference>
<feature type="compositionally biased region" description="Gly residues" evidence="5">
    <location>
        <begin position="213"/>
        <end position="223"/>
    </location>
</feature>
<dbReference type="PANTHER" id="PTHR22550">
    <property type="entry name" value="SPORE GERMINATION PROTEIN"/>
    <property type="match status" value="1"/>
</dbReference>
<evidence type="ECO:0000256" key="2">
    <source>
        <dbReference type="ARBA" id="ARBA00022692"/>
    </source>
</evidence>
<dbReference type="EMBL" id="BAABIW010000027">
    <property type="protein sequence ID" value="GAA5035144.1"/>
    <property type="molecule type" value="Genomic_DNA"/>
</dbReference>
<gene>
    <name evidence="8" type="ORF">GCM10023258_36650</name>
</gene>
<dbReference type="InterPro" id="IPR002035">
    <property type="entry name" value="VWF_A"/>
</dbReference>
<comment type="caution">
    <text evidence="8">The sequence shown here is derived from an EMBL/GenBank/DDBJ whole genome shotgun (WGS) entry which is preliminary data.</text>
</comment>
<accession>A0ABP9JLT1</accession>
<evidence type="ECO:0000256" key="4">
    <source>
        <dbReference type="ARBA" id="ARBA00023136"/>
    </source>
</evidence>
<feature type="region of interest" description="Disordered" evidence="5">
    <location>
        <begin position="185"/>
        <end position="224"/>
    </location>
</feature>
<evidence type="ECO:0000256" key="5">
    <source>
        <dbReference type="SAM" id="MobiDB-lite"/>
    </source>
</evidence>
<name>A0ABP9JLT1_9MICO</name>
<dbReference type="PANTHER" id="PTHR22550:SF5">
    <property type="entry name" value="LEUCINE ZIPPER PROTEIN 4"/>
    <property type="match status" value="1"/>
</dbReference>
<dbReference type="Gene3D" id="3.40.50.410">
    <property type="entry name" value="von Willebrand factor, type A domain"/>
    <property type="match status" value="1"/>
</dbReference>
<keyword evidence="3 6" id="KW-1133">Transmembrane helix</keyword>
<dbReference type="Pfam" id="PF00092">
    <property type="entry name" value="VWA"/>
    <property type="match status" value="1"/>
</dbReference>
<evidence type="ECO:0000256" key="6">
    <source>
        <dbReference type="SAM" id="Phobius"/>
    </source>
</evidence>
<dbReference type="Pfam" id="PF07584">
    <property type="entry name" value="BatA"/>
    <property type="match status" value="1"/>
</dbReference>
<dbReference type="SMART" id="SM00327">
    <property type="entry name" value="VWA"/>
    <property type="match status" value="1"/>
</dbReference>
<evidence type="ECO:0000259" key="7">
    <source>
        <dbReference type="PROSITE" id="PS50234"/>
    </source>
</evidence>
<sequence length="386" mass="38679">MSFGVPLLLVSLAFVPALLAVYGWQLRRRRSQVVRFSNVAVLRAAGAGTGSWRRHVPIALVLGALALLGLAAARPTVRAQVPTSSSTIILALDVSGSMCATDVAPNRLSAAQAAVRTFVEGQDDETKVGLVVFSGFAQLAVAPTADRDELLAALDAVSTGRGTTIGAAILRSIDAIAELDPNVAPADVVDEPTGDGPAASDPSPTPTPSPSSTGGGAAGGPGGARADVAPEIVVLLTDGANTRGVTPGEAAEQAAARGVRVYPIGFGTANPTQLACTPDQYGGVVPRGRDLGGFGGFGGFGGVGGGSSGGRNFLVVDEVALKQVAQTTGGEYFAATDADGLRQVLADLPKHVTVSEQDVDLSAAAGVLAAVLLLAGMVVSLRRATS</sequence>
<evidence type="ECO:0000313" key="9">
    <source>
        <dbReference type="Proteomes" id="UP001500427"/>
    </source>
</evidence>
<evidence type="ECO:0000256" key="3">
    <source>
        <dbReference type="ARBA" id="ARBA00022989"/>
    </source>
</evidence>
<dbReference type="Pfam" id="PF13519">
    <property type="entry name" value="VWA_2"/>
    <property type="match status" value="1"/>
</dbReference>
<protein>
    <recommendedName>
        <fullName evidence="7">VWFA domain-containing protein</fullName>
    </recommendedName>
</protein>
<organism evidence="8 9">
    <name type="scientific">Terrabacter aeriphilus</name>
    <dbReference type="NCBI Taxonomy" id="515662"/>
    <lineage>
        <taxon>Bacteria</taxon>
        <taxon>Bacillati</taxon>
        <taxon>Actinomycetota</taxon>
        <taxon>Actinomycetes</taxon>
        <taxon>Micrococcales</taxon>
        <taxon>Intrasporangiaceae</taxon>
        <taxon>Terrabacter</taxon>
    </lineage>
</organism>
<evidence type="ECO:0000256" key="1">
    <source>
        <dbReference type="ARBA" id="ARBA00022475"/>
    </source>
</evidence>
<reference evidence="9" key="1">
    <citation type="journal article" date="2019" name="Int. J. Syst. Evol. Microbiol.">
        <title>The Global Catalogue of Microorganisms (GCM) 10K type strain sequencing project: providing services to taxonomists for standard genome sequencing and annotation.</title>
        <authorList>
            <consortium name="The Broad Institute Genomics Platform"/>
            <consortium name="The Broad Institute Genome Sequencing Center for Infectious Disease"/>
            <person name="Wu L."/>
            <person name="Ma J."/>
        </authorList>
    </citation>
    <scope>NUCLEOTIDE SEQUENCE [LARGE SCALE GENOMIC DNA]</scope>
    <source>
        <strain evidence="9">JCM 17687</strain>
    </source>
</reference>
<keyword evidence="4 6" id="KW-0472">Membrane</keyword>
<dbReference type="Proteomes" id="UP001500427">
    <property type="component" value="Unassembled WGS sequence"/>
</dbReference>